<dbReference type="PANTHER" id="PTHR42760">
    <property type="entry name" value="SHORT-CHAIN DEHYDROGENASES/REDUCTASES FAMILY MEMBER"/>
    <property type="match status" value="1"/>
</dbReference>
<dbReference type="PANTHER" id="PTHR42760:SF133">
    <property type="entry name" value="3-OXOACYL-[ACYL-CARRIER-PROTEIN] REDUCTASE"/>
    <property type="match status" value="1"/>
</dbReference>
<dbReference type="OrthoDB" id="154414at2"/>
<organism evidence="4 5">
    <name type="scientific">Pseudomonas vancouverensis</name>
    <dbReference type="NCBI Taxonomy" id="95300"/>
    <lineage>
        <taxon>Bacteria</taxon>
        <taxon>Pseudomonadati</taxon>
        <taxon>Pseudomonadota</taxon>
        <taxon>Gammaproteobacteria</taxon>
        <taxon>Pseudomonadales</taxon>
        <taxon>Pseudomonadaceae</taxon>
        <taxon>Pseudomonas</taxon>
    </lineage>
</organism>
<feature type="domain" description="Ketoreductase" evidence="3">
    <location>
        <begin position="11"/>
        <end position="191"/>
    </location>
</feature>
<comment type="similarity">
    <text evidence="1">Belongs to the short-chain dehydrogenases/reductases (SDR) family.</text>
</comment>
<dbReference type="InterPro" id="IPR057326">
    <property type="entry name" value="KR_dom"/>
</dbReference>
<dbReference type="Pfam" id="PF13561">
    <property type="entry name" value="adh_short_C2"/>
    <property type="match status" value="1"/>
</dbReference>
<dbReference type="InterPro" id="IPR002347">
    <property type="entry name" value="SDR_fam"/>
</dbReference>
<dbReference type="Gene3D" id="3.40.50.720">
    <property type="entry name" value="NAD(P)-binding Rossmann-like Domain"/>
    <property type="match status" value="1"/>
</dbReference>
<dbReference type="FunFam" id="3.40.50.720:FF:000084">
    <property type="entry name" value="Short-chain dehydrogenase reductase"/>
    <property type="match status" value="1"/>
</dbReference>
<comment type="caution">
    <text evidence="4">The sequence shown here is derived from an EMBL/GenBank/DDBJ whole genome shotgun (WGS) entry which is preliminary data.</text>
</comment>
<dbReference type="STRING" id="95300.SAMN05216558_3162"/>
<keyword evidence="2" id="KW-0560">Oxidoreductase</keyword>
<sequence>MTSTLLDLKGKVALVTGGARGIGAAVAKQLAELGATVAISFTASAQKANEVVKAIEAAGGQAKAFQADQADESQVIALINNVVSTFGKLDILVNNAGVFETGSIIDTVETDRFDRQVAINMGGVITGIRAASRVMTEGGRIVSMSSGLASLVGVPGLADYAATKAAIEGYSKGAARELGPRGITVNVIQVGSINTDMNPQDGAFSGWQKDANPLGRFGRPEEISAAVAFLVSPSASFVNGSIFSVDGGYGA</sequence>
<dbReference type="PRINTS" id="PR00080">
    <property type="entry name" value="SDRFAMILY"/>
</dbReference>
<dbReference type="SUPFAM" id="SSF51735">
    <property type="entry name" value="NAD(P)-binding Rossmann-fold domains"/>
    <property type="match status" value="1"/>
</dbReference>
<reference evidence="5" key="1">
    <citation type="journal article" date="2019" name="bioRxiv">
        <title>Bacterially produced spermidine induces plant systemic susceptibility to pathogens.</title>
        <authorList>
            <person name="Melnyk R.A."/>
            <person name="Beskrovnaya P.A."/>
            <person name="Liu Z."/>
            <person name="Song Y."/>
            <person name="Haney C.H."/>
        </authorList>
    </citation>
    <scope>NUCLEOTIDE SEQUENCE [LARGE SCALE GENOMIC DNA]</scope>
    <source>
        <strain evidence="5">Dha-51</strain>
    </source>
</reference>
<dbReference type="RefSeq" id="WP_093224049.1">
    <property type="nucleotide sequence ID" value="NZ_LT629803.1"/>
</dbReference>
<dbReference type="Proteomes" id="UP000295254">
    <property type="component" value="Unassembled WGS sequence"/>
</dbReference>
<evidence type="ECO:0000259" key="3">
    <source>
        <dbReference type="SMART" id="SM00822"/>
    </source>
</evidence>
<dbReference type="PRINTS" id="PR00081">
    <property type="entry name" value="GDHRDH"/>
</dbReference>
<dbReference type="GO" id="GO:0016616">
    <property type="term" value="F:oxidoreductase activity, acting on the CH-OH group of donors, NAD or NADP as acceptor"/>
    <property type="evidence" value="ECO:0007669"/>
    <property type="project" value="TreeGrafter"/>
</dbReference>
<dbReference type="SMART" id="SM00822">
    <property type="entry name" value="PKS_KR"/>
    <property type="match status" value="1"/>
</dbReference>
<evidence type="ECO:0000313" key="5">
    <source>
        <dbReference type="Proteomes" id="UP000295254"/>
    </source>
</evidence>
<dbReference type="InterPro" id="IPR036291">
    <property type="entry name" value="NAD(P)-bd_dom_sf"/>
</dbReference>
<keyword evidence="5" id="KW-1185">Reference proteome</keyword>
<evidence type="ECO:0000256" key="2">
    <source>
        <dbReference type="ARBA" id="ARBA00023002"/>
    </source>
</evidence>
<gene>
    <name evidence="4" type="ORF">EIY72_10300</name>
</gene>
<evidence type="ECO:0000256" key="1">
    <source>
        <dbReference type="ARBA" id="ARBA00006484"/>
    </source>
</evidence>
<protein>
    <submittedName>
        <fullName evidence="4">SDR family oxidoreductase</fullName>
    </submittedName>
</protein>
<evidence type="ECO:0000313" key="4">
    <source>
        <dbReference type="EMBL" id="TDB64801.1"/>
    </source>
</evidence>
<proteinExistence type="inferred from homology"/>
<name>A0A1H2NX04_PSEVA</name>
<dbReference type="EMBL" id="RRZK01000009">
    <property type="protein sequence ID" value="TDB64801.1"/>
    <property type="molecule type" value="Genomic_DNA"/>
</dbReference>
<accession>A0A1H2NX04</accession>
<dbReference type="AlphaFoldDB" id="A0A1H2NX04"/>